<accession>A0A3B1B6A7</accession>
<sequence>MSMEISTATEEQSAVADEMNGNIVKINKLAENTSMSAQITTSASRELNDLANGLIKLVRAFKVKEKDEDPDIW</sequence>
<dbReference type="Gene3D" id="1.10.287.950">
    <property type="entry name" value="Methyl-accepting chemotaxis protein"/>
    <property type="match status" value="1"/>
</dbReference>
<reference evidence="1" key="1">
    <citation type="submission" date="2018-06" db="EMBL/GenBank/DDBJ databases">
        <authorList>
            <person name="Zhirakovskaya E."/>
        </authorList>
    </citation>
    <scope>NUCLEOTIDE SEQUENCE</scope>
</reference>
<dbReference type="SUPFAM" id="SSF58104">
    <property type="entry name" value="Methyl-accepting chemotaxis protein (MCP) signaling domain"/>
    <property type="match status" value="1"/>
</dbReference>
<organism evidence="1">
    <name type="scientific">hydrothermal vent metagenome</name>
    <dbReference type="NCBI Taxonomy" id="652676"/>
    <lineage>
        <taxon>unclassified sequences</taxon>
        <taxon>metagenomes</taxon>
        <taxon>ecological metagenomes</taxon>
    </lineage>
</organism>
<evidence type="ECO:0008006" key="2">
    <source>
        <dbReference type="Google" id="ProtNLM"/>
    </source>
</evidence>
<dbReference type="AlphaFoldDB" id="A0A3B1B6A7"/>
<proteinExistence type="predicted"/>
<gene>
    <name evidence="1" type="ORF">MNBD_GAMMA24-567</name>
</gene>
<evidence type="ECO:0000313" key="1">
    <source>
        <dbReference type="EMBL" id="VAX13809.1"/>
    </source>
</evidence>
<protein>
    <recommendedName>
        <fullName evidence="2">Methyl-accepting chemotaxis protein</fullName>
    </recommendedName>
</protein>
<dbReference type="EMBL" id="UOFZ01000137">
    <property type="protein sequence ID" value="VAX13809.1"/>
    <property type="molecule type" value="Genomic_DNA"/>
</dbReference>
<name>A0A3B1B6A7_9ZZZZ</name>